<feature type="transmembrane region" description="Helical" evidence="1">
    <location>
        <begin position="51"/>
        <end position="73"/>
    </location>
</feature>
<comment type="caution">
    <text evidence="3">The sequence shown here is derived from an EMBL/GenBank/DDBJ whole genome shotgun (WGS) entry which is preliminary data.</text>
</comment>
<reference evidence="3 4" key="1">
    <citation type="submission" date="2016-05" db="EMBL/GenBank/DDBJ databases">
        <title>Genomic and physiological characterization of Planctopirus sp. isolated from fresh water lake.</title>
        <authorList>
            <person name="Subhash Y."/>
            <person name="Ramana C."/>
        </authorList>
    </citation>
    <scope>NUCLEOTIDE SEQUENCE [LARGE SCALE GENOMIC DNA]</scope>
    <source>
        <strain evidence="3 4">JC280</strain>
    </source>
</reference>
<keyword evidence="1" id="KW-0472">Membrane</keyword>
<keyword evidence="4" id="KW-1185">Reference proteome</keyword>
<accession>A0A1C3E418</accession>
<dbReference type="AlphaFoldDB" id="A0A1C3E418"/>
<proteinExistence type="predicted"/>
<dbReference type="EMBL" id="LYDR01000158">
    <property type="protein sequence ID" value="ODA27986.1"/>
    <property type="molecule type" value="Genomic_DNA"/>
</dbReference>
<dbReference type="RefSeq" id="WP_068853018.1">
    <property type="nucleotide sequence ID" value="NZ_LYDR01000158.1"/>
</dbReference>
<feature type="domain" description="CAAX prenyl protease 2/Lysostaphin resistance protein A-like" evidence="2">
    <location>
        <begin position="175"/>
        <end position="261"/>
    </location>
</feature>
<dbReference type="GO" id="GO:0080120">
    <property type="term" value="P:CAAX-box protein maturation"/>
    <property type="evidence" value="ECO:0007669"/>
    <property type="project" value="UniProtKB-ARBA"/>
</dbReference>
<keyword evidence="1" id="KW-1133">Transmembrane helix</keyword>
<dbReference type="GO" id="GO:0004175">
    <property type="term" value="F:endopeptidase activity"/>
    <property type="evidence" value="ECO:0007669"/>
    <property type="project" value="UniProtKB-ARBA"/>
</dbReference>
<evidence type="ECO:0000313" key="3">
    <source>
        <dbReference type="EMBL" id="ODA27986.1"/>
    </source>
</evidence>
<evidence type="ECO:0000256" key="1">
    <source>
        <dbReference type="SAM" id="Phobius"/>
    </source>
</evidence>
<protein>
    <recommendedName>
        <fullName evidence="2">CAAX prenyl protease 2/Lysostaphin resistance protein A-like domain-containing protein</fullName>
    </recommendedName>
</protein>
<feature type="transmembrane region" description="Helical" evidence="1">
    <location>
        <begin position="249"/>
        <end position="271"/>
    </location>
</feature>
<evidence type="ECO:0000259" key="2">
    <source>
        <dbReference type="Pfam" id="PF02517"/>
    </source>
</evidence>
<organism evidence="3 4">
    <name type="scientific">Planctopirus hydrillae</name>
    <dbReference type="NCBI Taxonomy" id="1841610"/>
    <lineage>
        <taxon>Bacteria</taxon>
        <taxon>Pseudomonadati</taxon>
        <taxon>Planctomycetota</taxon>
        <taxon>Planctomycetia</taxon>
        <taxon>Planctomycetales</taxon>
        <taxon>Planctomycetaceae</taxon>
        <taxon>Planctopirus</taxon>
    </lineage>
</organism>
<feature type="transmembrane region" description="Helical" evidence="1">
    <location>
        <begin position="211"/>
        <end position="243"/>
    </location>
</feature>
<evidence type="ECO:0000313" key="4">
    <source>
        <dbReference type="Proteomes" id="UP000094828"/>
    </source>
</evidence>
<dbReference type="STRING" id="1841610.A6X21_14035"/>
<feature type="transmembrane region" description="Helical" evidence="1">
    <location>
        <begin position="6"/>
        <end position="30"/>
    </location>
</feature>
<name>A0A1C3E418_9PLAN</name>
<feature type="transmembrane region" description="Helical" evidence="1">
    <location>
        <begin position="171"/>
        <end position="190"/>
    </location>
</feature>
<feature type="transmembrane region" description="Helical" evidence="1">
    <location>
        <begin position="93"/>
        <end position="111"/>
    </location>
</feature>
<dbReference type="Pfam" id="PF02517">
    <property type="entry name" value="Rce1-like"/>
    <property type="match status" value="1"/>
</dbReference>
<sequence>MNSTIASGIFISVLVGIFGGCLASTIWSLAAFLDRNIASPIPKRQMSDQEAAWPALATWLACSWILLSLLLPAMLHVISPAPKSAAEFTMNQVLFLVAQNTIIMLFLLLAIDPRRFRAVGIISPEPVQDLISALWATPLMLTGAAILRISLSPWIKPEDSHPILKMLSFDSPWINIVLLLLTAAIVAPLFEELLFRVILQGWLTRLLGRNWSIPIVAIAFAAVHGWPDAVPLLLVGFMLGILFDRRRSWLSVVALHSFFNATMLIMQVLAVNATQPAAPEKSPVPEQQNPPISAPEAIGVSVFQKAGFTLEHNSSDQVSMNVRTS</sequence>
<dbReference type="Proteomes" id="UP000094828">
    <property type="component" value="Unassembled WGS sequence"/>
</dbReference>
<keyword evidence="1" id="KW-0812">Transmembrane</keyword>
<dbReference type="InterPro" id="IPR003675">
    <property type="entry name" value="Rce1/LyrA-like_dom"/>
</dbReference>
<dbReference type="PANTHER" id="PTHR43592">
    <property type="entry name" value="CAAX AMINO TERMINAL PROTEASE"/>
    <property type="match status" value="1"/>
</dbReference>
<dbReference type="PANTHER" id="PTHR43592:SF15">
    <property type="entry name" value="CAAX AMINO TERMINAL PROTEASE FAMILY PROTEIN"/>
    <property type="match status" value="1"/>
</dbReference>
<gene>
    <name evidence="3" type="ORF">A6X21_14035</name>
</gene>